<name>A0A5B8RJQ2_HAEIF</name>
<dbReference type="AlphaFoldDB" id="A0A5B8RJQ2"/>
<proteinExistence type="predicted"/>
<evidence type="ECO:0000313" key="1">
    <source>
        <dbReference type="EMBL" id="QEA08714.1"/>
    </source>
</evidence>
<accession>A0A5B8RJQ2</accession>
<dbReference type="EMBL" id="MN106410">
    <property type="protein sequence ID" value="QEA08714.1"/>
    <property type="molecule type" value="Genomic_DNA"/>
</dbReference>
<organism evidence="1">
    <name type="scientific">Haemophilus influenzae</name>
    <dbReference type="NCBI Taxonomy" id="727"/>
    <lineage>
        <taxon>Bacteria</taxon>
        <taxon>Pseudomonadati</taxon>
        <taxon>Pseudomonadota</taxon>
        <taxon>Gammaproteobacteria</taxon>
        <taxon>Pasteurellales</taxon>
        <taxon>Pasteurellaceae</taxon>
        <taxon>Haemophilus</taxon>
    </lineage>
</organism>
<reference evidence="1" key="1">
    <citation type="journal article" date="2020" name="MSphere">
        <title>Role of Horizontal Gene Transfer in the Development of Multidrug Resistance in Haemophilus influenzae.</title>
        <authorList>
            <person name="Hegstad K."/>
            <person name="Mylvaganam H."/>
            <person name="Janice J."/>
            <person name="Josefsen E."/>
            <person name="Sivertsen A."/>
            <person name="Skaare D."/>
        </authorList>
    </citation>
    <scope>NUCLEOTIDE SEQUENCE</scope>
    <source>
        <strain evidence="1">E</strain>
    </source>
</reference>
<protein>
    <submittedName>
        <fullName evidence="1">Uncharacterized protein</fullName>
    </submittedName>
</protein>
<sequence length="78" mass="8816">MGCLKSFEFLIKELIMDYDYQKGFEEGYRMIMGASALLPLAPIQPLTPLGSTPFREGLKAGINLAKRNNQQSFNNIFK</sequence>